<gene>
    <name evidence="7" type="ORF">GCM10023231_03200</name>
</gene>
<dbReference type="EMBL" id="BAABIQ010000003">
    <property type="protein sequence ID" value="GAA4779763.1"/>
    <property type="molecule type" value="Genomic_DNA"/>
</dbReference>
<evidence type="ECO:0000256" key="1">
    <source>
        <dbReference type="ARBA" id="ARBA00004236"/>
    </source>
</evidence>
<evidence type="ECO:0000256" key="2">
    <source>
        <dbReference type="ARBA" id="ARBA00022475"/>
    </source>
</evidence>
<evidence type="ECO:0000259" key="6">
    <source>
        <dbReference type="Pfam" id="PF00535"/>
    </source>
</evidence>
<evidence type="ECO:0000256" key="5">
    <source>
        <dbReference type="ARBA" id="ARBA00023136"/>
    </source>
</evidence>
<keyword evidence="3" id="KW-0328">Glycosyltransferase</keyword>
<dbReference type="Pfam" id="PF00535">
    <property type="entry name" value="Glycos_transf_2"/>
    <property type="match status" value="1"/>
</dbReference>
<reference evidence="8" key="1">
    <citation type="journal article" date="2019" name="Int. J. Syst. Evol. Microbiol.">
        <title>The Global Catalogue of Microorganisms (GCM) 10K type strain sequencing project: providing services to taxonomists for standard genome sequencing and annotation.</title>
        <authorList>
            <consortium name="The Broad Institute Genomics Platform"/>
            <consortium name="The Broad Institute Genome Sequencing Center for Infectious Disease"/>
            <person name="Wu L."/>
            <person name="Ma J."/>
        </authorList>
    </citation>
    <scope>NUCLEOTIDE SEQUENCE [LARGE SCALE GENOMIC DNA]</scope>
    <source>
        <strain evidence="8">JCM 18200</strain>
    </source>
</reference>
<comment type="subcellular location">
    <subcellularLocation>
        <location evidence="1">Cell membrane</location>
    </subcellularLocation>
</comment>
<dbReference type="Proteomes" id="UP001501411">
    <property type="component" value="Unassembled WGS sequence"/>
</dbReference>
<dbReference type="RefSeq" id="WP_345229938.1">
    <property type="nucleotide sequence ID" value="NZ_BAABIQ010000003.1"/>
</dbReference>
<protein>
    <submittedName>
        <fullName evidence="7">Glycosyltransferase family A protein</fullName>
    </submittedName>
</protein>
<evidence type="ECO:0000256" key="3">
    <source>
        <dbReference type="ARBA" id="ARBA00022676"/>
    </source>
</evidence>
<dbReference type="PANTHER" id="PTHR43646:SF2">
    <property type="entry name" value="GLYCOSYLTRANSFERASE 2-LIKE DOMAIN-CONTAINING PROTEIN"/>
    <property type="match status" value="1"/>
</dbReference>
<feature type="domain" description="Glycosyltransferase 2-like" evidence="6">
    <location>
        <begin position="42"/>
        <end position="197"/>
    </location>
</feature>
<dbReference type="InterPro" id="IPR029044">
    <property type="entry name" value="Nucleotide-diphossugar_trans"/>
</dbReference>
<dbReference type="InterPro" id="IPR001173">
    <property type="entry name" value="Glyco_trans_2-like"/>
</dbReference>
<accession>A0ABP9AFD7</accession>
<dbReference type="Gene3D" id="3.90.550.10">
    <property type="entry name" value="Spore Coat Polysaccharide Biosynthesis Protein SpsA, Chain A"/>
    <property type="match status" value="1"/>
</dbReference>
<keyword evidence="4" id="KW-0808">Transferase</keyword>
<keyword evidence="5" id="KW-0472">Membrane</keyword>
<evidence type="ECO:0000256" key="4">
    <source>
        <dbReference type="ARBA" id="ARBA00022679"/>
    </source>
</evidence>
<evidence type="ECO:0000313" key="8">
    <source>
        <dbReference type="Proteomes" id="UP001501411"/>
    </source>
</evidence>
<dbReference type="PANTHER" id="PTHR43646">
    <property type="entry name" value="GLYCOSYLTRANSFERASE"/>
    <property type="match status" value="1"/>
</dbReference>
<evidence type="ECO:0000313" key="7">
    <source>
        <dbReference type="EMBL" id="GAA4779763.1"/>
    </source>
</evidence>
<organism evidence="7 8">
    <name type="scientific">Olivibacter ginsenosidimutans</name>
    <dbReference type="NCBI Taxonomy" id="1176537"/>
    <lineage>
        <taxon>Bacteria</taxon>
        <taxon>Pseudomonadati</taxon>
        <taxon>Bacteroidota</taxon>
        <taxon>Sphingobacteriia</taxon>
        <taxon>Sphingobacteriales</taxon>
        <taxon>Sphingobacteriaceae</taxon>
        <taxon>Olivibacter</taxon>
    </lineage>
</organism>
<comment type="caution">
    <text evidence="7">The sequence shown here is derived from an EMBL/GenBank/DDBJ whole genome shotgun (WGS) entry which is preliminary data.</text>
</comment>
<proteinExistence type="predicted"/>
<keyword evidence="8" id="KW-1185">Reference proteome</keyword>
<keyword evidence="2" id="KW-1003">Cell membrane</keyword>
<name>A0ABP9AFD7_9SPHI</name>
<sequence length="268" mass="30756">MRPFFLPSYVREQLRANHWFIDRITEMNARISALNWGEPEVSIVIPAYNEEARILKTLSSLSYIISKYAIEIIVVDNNSNDNTKQLVEMAGAVYVFEGMQGVKYARNRGLLIAKGKYILNADADSIYSPYWVDVMVNELMDKNVGCIYGKFAFFPERNHSRLAYYLYECFADGYKWIKGTLRDKAMFVYGFNSGFRRTDGLAVGGFEHPEGSNEDGYLALKLRDQRFGALKLVKAKDAVVFTSSRRIDELGGPFRAFFKQITNKTLFR</sequence>
<dbReference type="SUPFAM" id="SSF53448">
    <property type="entry name" value="Nucleotide-diphospho-sugar transferases"/>
    <property type="match status" value="1"/>
</dbReference>